<accession>A0A380TIB4</accession>
<sequence>MPENGLAGVTGGGKRARIQPSLCAGKTGRWLQMQVLYVEDLANHDDPESCVGIRKDAGEALTGEHAGRVSSREKLTSRVPTPWRLAEGNTGWGAMASASPTLRGLRPLARVEATCKGTGRSSGWPFGKVRPGRSASARSYP</sequence>
<proteinExistence type="predicted"/>
<protein>
    <submittedName>
        <fullName evidence="2">Uncharacterized protein</fullName>
    </submittedName>
</protein>
<evidence type="ECO:0000313" key="2">
    <source>
        <dbReference type="EMBL" id="SUS08155.1"/>
    </source>
</evidence>
<dbReference type="AlphaFoldDB" id="A0A380TIB4"/>
<reference evidence="2" key="1">
    <citation type="submission" date="2018-07" db="EMBL/GenBank/DDBJ databases">
        <authorList>
            <person name="Quirk P.G."/>
            <person name="Krulwich T.A."/>
        </authorList>
    </citation>
    <scope>NUCLEOTIDE SEQUENCE</scope>
</reference>
<organism evidence="2">
    <name type="scientific">metagenome</name>
    <dbReference type="NCBI Taxonomy" id="256318"/>
    <lineage>
        <taxon>unclassified sequences</taxon>
        <taxon>metagenomes</taxon>
    </lineage>
</organism>
<dbReference type="EMBL" id="UIDG01000551">
    <property type="protein sequence ID" value="SUS08155.1"/>
    <property type="molecule type" value="Genomic_DNA"/>
</dbReference>
<name>A0A380TIB4_9ZZZZ</name>
<feature type="region of interest" description="Disordered" evidence="1">
    <location>
        <begin position="117"/>
        <end position="141"/>
    </location>
</feature>
<evidence type="ECO:0000256" key="1">
    <source>
        <dbReference type="SAM" id="MobiDB-lite"/>
    </source>
</evidence>
<gene>
    <name evidence="2" type="ORF">DF3PB_5950002</name>
</gene>